<dbReference type="InterPro" id="IPR016191">
    <property type="entry name" value="Ribonuclease/ribotoxin"/>
</dbReference>
<dbReference type="Gene3D" id="3.10.450.30">
    <property type="entry name" value="Microbial ribonucleases"/>
    <property type="match status" value="1"/>
</dbReference>
<dbReference type="InterPro" id="IPR000026">
    <property type="entry name" value="N1-like"/>
</dbReference>
<organism evidence="8 9">
    <name type="scientific">Hericium alpestre</name>
    <dbReference type="NCBI Taxonomy" id="135208"/>
    <lineage>
        <taxon>Eukaryota</taxon>
        <taxon>Fungi</taxon>
        <taxon>Dikarya</taxon>
        <taxon>Basidiomycota</taxon>
        <taxon>Agaricomycotina</taxon>
        <taxon>Agaricomycetes</taxon>
        <taxon>Russulales</taxon>
        <taxon>Hericiaceae</taxon>
        <taxon>Hericium</taxon>
    </lineage>
</organism>
<keyword evidence="3" id="KW-0255">Endonuclease</keyword>
<dbReference type="Proteomes" id="UP000298061">
    <property type="component" value="Unassembled WGS sequence"/>
</dbReference>
<dbReference type="EMBL" id="SFCI01000701">
    <property type="protein sequence ID" value="TFY78334.1"/>
    <property type="molecule type" value="Genomic_DNA"/>
</dbReference>
<dbReference type="PIRSF" id="PIRSF037430">
    <property type="entry name" value="RNase_U2"/>
    <property type="match status" value="1"/>
</dbReference>
<evidence type="ECO:0000313" key="9">
    <source>
        <dbReference type="Proteomes" id="UP000298061"/>
    </source>
</evidence>
<gene>
    <name evidence="8" type="ORF">EWM64_g5679</name>
</gene>
<evidence type="ECO:0000256" key="2">
    <source>
        <dbReference type="ARBA" id="ARBA00022729"/>
    </source>
</evidence>
<keyword evidence="5" id="KW-1015">Disulfide bond</keyword>
<dbReference type="GO" id="GO:0016787">
    <property type="term" value="F:hydrolase activity"/>
    <property type="evidence" value="ECO:0007669"/>
    <property type="project" value="UniProtKB-KW"/>
</dbReference>
<dbReference type="InterPro" id="IPR048269">
    <property type="entry name" value="RNase_U2"/>
</dbReference>
<dbReference type="PANTHER" id="PTHR42104">
    <property type="entry name" value="EXTRACELLULAR GUANYL-SPECIFIC RIBONUCLEASE RNTA (AFU_ORTHOLOGUE AFUA_4G03230)"/>
    <property type="match status" value="1"/>
</dbReference>
<evidence type="ECO:0000313" key="8">
    <source>
        <dbReference type="EMBL" id="TFY78334.1"/>
    </source>
</evidence>
<dbReference type="SUPFAM" id="SSF53933">
    <property type="entry name" value="Microbial ribonucleases"/>
    <property type="match status" value="1"/>
</dbReference>
<evidence type="ECO:0000256" key="4">
    <source>
        <dbReference type="ARBA" id="ARBA00022801"/>
    </source>
</evidence>
<accession>A0A4Y9ZVW6</accession>
<dbReference type="PANTHER" id="PTHR42104:SF1">
    <property type="entry name" value="EXTRACELLULAR GUANYL-SPECIFIC RIBONUCLEASE RNTA (AFU_ORTHOLOGUE AFUA_4G03230)"/>
    <property type="match status" value="1"/>
</dbReference>
<dbReference type="OrthoDB" id="5425539at2759"/>
<evidence type="ECO:0000256" key="1">
    <source>
        <dbReference type="ARBA" id="ARBA00022722"/>
    </source>
</evidence>
<dbReference type="GO" id="GO:0003723">
    <property type="term" value="F:RNA binding"/>
    <property type="evidence" value="ECO:0007669"/>
    <property type="project" value="InterPro"/>
</dbReference>
<proteinExistence type="predicted"/>
<keyword evidence="1" id="KW-0540">Nuclease</keyword>
<dbReference type="AlphaFoldDB" id="A0A4Y9ZVW6"/>
<keyword evidence="2 7" id="KW-0732">Signal</keyword>
<keyword evidence="4" id="KW-0378">Hydrolase</keyword>
<protein>
    <submittedName>
        <fullName evidence="8">Uncharacterized protein</fullName>
    </submittedName>
</protein>
<dbReference type="GO" id="GO:0016829">
    <property type="term" value="F:lyase activity"/>
    <property type="evidence" value="ECO:0007669"/>
    <property type="project" value="UniProtKB-KW"/>
</dbReference>
<evidence type="ECO:0000256" key="5">
    <source>
        <dbReference type="ARBA" id="ARBA00023157"/>
    </source>
</evidence>
<keyword evidence="9" id="KW-1185">Reference proteome</keyword>
<dbReference type="GO" id="GO:0004521">
    <property type="term" value="F:RNA endonuclease activity"/>
    <property type="evidence" value="ECO:0007669"/>
    <property type="project" value="InterPro"/>
</dbReference>
<evidence type="ECO:0000256" key="6">
    <source>
        <dbReference type="ARBA" id="ARBA00023239"/>
    </source>
</evidence>
<reference evidence="8 9" key="1">
    <citation type="submission" date="2019-02" db="EMBL/GenBank/DDBJ databases">
        <title>Genome sequencing of the rare red list fungi Hericium alpestre (H. flagellum).</title>
        <authorList>
            <person name="Buettner E."/>
            <person name="Kellner H."/>
        </authorList>
    </citation>
    <scope>NUCLEOTIDE SEQUENCE [LARGE SCALE GENOMIC DNA]</scope>
    <source>
        <strain evidence="8 9">DSM 108284</strain>
    </source>
</reference>
<evidence type="ECO:0000256" key="3">
    <source>
        <dbReference type="ARBA" id="ARBA00022759"/>
    </source>
</evidence>
<feature type="signal peptide" evidence="7">
    <location>
        <begin position="1"/>
        <end position="18"/>
    </location>
</feature>
<dbReference type="Pfam" id="PF00545">
    <property type="entry name" value="Ribonuclease"/>
    <property type="match status" value="1"/>
</dbReference>
<comment type="caution">
    <text evidence="8">The sequence shown here is derived from an EMBL/GenBank/DDBJ whole genome shotgun (WGS) entry which is preliminary data.</text>
</comment>
<feature type="chain" id="PRO_5021393172" evidence="7">
    <location>
        <begin position="19"/>
        <end position="124"/>
    </location>
</feature>
<keyword evidence="6" id="KW-0456">Lyase</keyword>
<name>A0A4Y9ZVW6_9AGAM</name>
<sequence length="124" mass="13241">MKFFAVLSLVAVFVGAHAASLSSRRSGGCSCAGRSYSSSNIADAIDRAEGKGGGDYPHQYHDYEGFSFPSCKGEFFEYPIERSGVYTGGSPGADRVIYDKDDDFCACLTHTGASSEDGFVECNF</sequence>
<evidence type="ECO:0000256" key="7">
    <source>
        <dbReference type="SAM" id="SignalP"/>
    </source>
</evidence>